<dbReference type="GeneID" id="6075591"/>
<feature type="coiled-coil region" evidence="4">
    <location>
        <begin position="98"/>
        <end position="166"/>
    </location>
</feature>
<accession>B0D6P4</accession>
<reference evidence="7 8" key="1">
    <citation type="journal article" date="2008" name="Nature">
        <title>The genome of Laccaria bicolor provides insights into mycorrhizal symbiosis.</title>
        <authorList>
            <person name="Martin F."/>
            <person name="Aerts A."/>
            <person name="Ahren D."/>
            <person name="Brun A."/>
            <person name="Danchin E.G.J."/>
            <person name="Duchaussoy F."/>
            <person name="Gibon J."/>
            <person name="Kohler A."/>
            <person name="Lindquist E."/>
            <person name="Pereda V."/>
            <person name="Salamov A."/>
            <person name="Shapiro H.J."/>
            <person name="Wuyts J."/>
            <person name="Blaudez D."/>
            <person name="Buee M."/>
            <person name="Brokstein P."/>
            <person name="Canbaeck B."/>
            <person name="Cohen D."/>
            <person name="Courty P.E."/>
            <person name="Coutinho P.M."/>
            <person name="Delaruelle C."/>
            <person name="Detter J.C."/>
            <person name="Deveau A."/>
            <person name="DiFazio S."/>
            <person name="Duplessis S."/>
            <person name="Fraissinet-Tachet L."/>
            <person name="Lucic E."/>
            <person name="Frey-Klett P."/>
            <person name="Fourrey C."/>
            <person name="Feussner I."/>
            <person name="Gay G."/>
            <person name="Grimwood J."/>
            <person name="Hoegger P.J."/>
            <person name="Jain P."/>
            <person name="Kilaru S."/>
            <person name="Labbe J."/>
            <person name="Lin Y.C."/>
            <person name="Legue V."/>
            <person name="Le Tacon F."/>
            <person name="Marmeisse R."/>
            <person name="Melayah D."/>
            <person name="Montanini B."/>
            <person name="Muratet M."/>
            <person name="Nehls U."/>
            <person name="Niculita-Hirzel H."/>
            <person name="Oudot-Le Secq M.P."/>
            <person name="Peter M."/>
            <person name="Quesneville H."/>
            <person name="Rajashekar B."/>
            <person name="Reich M."/>
            <person name="Rouhier N."/>
            <person name="Schmutz J."/>
            <person name="Yin T."/>
            <person name="Chalot M."/>
            <person name="Henrissat B."/>
            <person name="Kuees U."/>
            <person name="Lucas S."/>
            <person name="Van de Peer Y."/>
            <person name="Podila G.K."/>
            <person name="Polle A."/>
            <person name="Pukkila P.J."/>
            <person name="Richardson P.M."/>
            <person name="Rouze P."/>
            <person name="Sanders I.R."/>
            <person name="Stajich J.E."/>
            <person name="Tunlid A."/>
            <person name="Tuskan G."/>
            <person name="Grigoriev I.V."/>
        </authorList>
    </citation>
    <scope>NUCLEOTIDE SEQUENCE [LARGE SCALE GENOMIC DNA]</scope>
    <source>
        <strain evidence="8">S238N-H82 / ATCC MYA-4686</strain>
    </source>
</reference>
<dbReference type="InterPro" id="IPR013882">
    <property type="entry name" value="Ctp1_C"/>
</dbReference>
<evidence type="ECO:0000256" key="4">
    <source>
        <dbReference type="SAM" id="Coils"/>
    </source>
</evidence>
<dbReference type="GO" id="GO:0003684">
    <property type="term" value="F:damaged DNA binding"/>
    <property type="evidence" value="ECO:0007669"/>
    <property type="project" value="TreeGrafter"/>
</dbReference>
<dbReference type="KEGG" id="lbc:LACBIDRAFT_318651"/>
<feature type="compositionally biased region" description="Low complexity" evidence="5">
    <location>
        <begin position="331"/>
        <end position="343"/>
    </location>
</feature>
<evidence type="ECO:0000256" key="2">
    <source>
        <dbReference type="ARBA" id="ARBA00022763"/>
    </source>
</evidence>
<feature type="compositionally biased region" description="Polar residues" evidence="5">
    <location>
        <begin position="297"/>
        <end position="309"/>
    </location>
</feature>
<name>B0D6P4_LACBS</name>
<feature type="compositionally biased region" description="Basic and acidic residues" evidence="5">
    <location>
        <begin position="658"/>
        <end position="676"/>
    </location>
</feature>
<dbReference type="PANTHER" id="PTHR15107">
    <property type="entry name" value="RETINOBLASTOMA BINDING PROTEIN 8"/>
    <property type="match status" value="1"/>
</dbReference>
<dbReference type="HOGENOM" id="CLU_024644_0_0_1"/>
<feature type="region of interest" description="Disordered" evidence="5">
    <location>
        <begin position="714"/>
        <end position="738"/>
    </location>
</feature>
<dbReference type="OrthoDB" id="5801062at2759"/>
<feature type="compositionally biased region" description="Gly residues" evidence="5">
    <location>
        <begin position="729"/>
        <end position="738"/>
    </location>
</feature>
<dbReference type="PANTHER" id="PTHR15107:SF0">
    <property type="entry name" value="DNA ENDONUCLEASE ACTIVATOR CTP1 C-TERMINAL DOMAIN-CONTAINING PROTEIN"/>
    <property type="match status" value="1"/>
</dbReference>
<feature type="domain" description="DNA endonuclease activator Ctp1 C-terminal" evidence="6">
    <location>
        <begin position="594"/>
        <end position="705"/>
    </location>
</feature>
<keyword evidence="8" id="KW-1185">Reference proteome</keyword>
<dbReference type="InParanoid" id="B0D6P4"/>
<dbReference type="STRING" id="486041.B0D6P4"/>
<dbReference type="Pfam" id="PF08573">
    <property type="entry name" value="SAE2"/>
    <property type="match status" value="1"/>
</dbReference>
<evidence type="ECO:0000256" key="3">
    <source>
        <dbReference type="ARBA" id="ARBA00023242"/>
    </source>
</evidence>
<evidence type="ECO:0000256" key="1">
    <source>
        <dbReference type="ARBA" id="ARBA00004123"/>
    </source>
</evidence>
<protein>
    <submittedName>
        <fullName evidence="7">Predicted protein</fullName>
    </submittedName>
</protein>
<dbReference type="AlphaFoldDB" id="B0D6P4"/>
<feature type="compositionally biased region" description="Basic and acidic residues" evidence="5">
    <location>
        <begin position="254"/>
        <end position="264"/>
    </location>
</feature>
<keyword evidence="4" id="KW-0175">Coiled coil</keyword>
<evidence type="ECO:0000313" key="7">
    <source>
        <dbReference type="EMBL" id="EDR09259.1"/>
    </source>
</evidence>
<dbReference type="GO" id="GO:0010792">
    <property type="term" value="P:DNA double-strand break processing involved in repair via single-strand annealing"/>
    <property type="evidence" value="ECO:0007669"/>
    <property type="project" value="TreeGrafter"/>
</dbReference>
<feature type="region of interest" description="Disordered" evidence="5">
    <location>
        <begin position="629"/>
        <end position="685"/>
    </location>
</feature>
<proteinExistence type="predicted"/>
<dbReference type="InterPro" id="IPR033316">
    <property type="entry name" value="RBBP8-like"/>
</dbReference>
<dbReference type="GO" id="GO:0005634">
    <property type="term" value="C:nucleus"/>
    <property type="evidence" value="ECO:0007669"/>
    <property type="project" value="UniProtKB-SubCell"/>
</dbReference>
<dbReference type="RefSeq" id="XP_001879608.1">
    <property type="nucleotide sequence ID" value="XM_001879573.1"/>
</dbReference>
<keyword evidence="2" id="KW-0227">DNA damage</keyword>
<dbReference type="EMBL" id="DS547099">
    <property type="protein sequence ID" value="EDR09259.1"/>
    <property type="molecule type" value="Genomic_DNA"/>
</dbReference>
<evidence type="ECO:0000313" key="8">
    <source>
        <dbReference type="Proteomes" id="UP000001194"/>
    </source>
</evidence>
<organism evidence="8">
    <name type="scientific">Laccaria bicolor (strain S238N-H82 / ATCC MYA-4686)</name>
    <name type="common">Bicoloured deceiver</name>
    <name type="synonym">Laccaria laccata var. bicolor</name>
    <dbReference type="NCBI Taxonomy" id="486041"/>
    <lineage>
        <taxon>Eukaryota</taxon>
        <taxon>Fungi</taxon>
        <taxon>Dikarya</taxon>
        <taxon>Basidiomycota</taxon>
        <taxon>Agaricomycotina</taxon>
        <taxon>Agaricomycetes</taxon>
        <taxon>Agaricomycetidae</taxon>
        <taxon>Agaricales</taxon>
        <taxon>Agaricineae</taxon>
        <taxon>Hydnangiaceae</taxon>
        <taxon>Laccaria</taxon>
    </lineage>
</organism>
<feature type="region of interest" description="Disordered" evidence="5">
    <location>
        <begin position="429"/>
        <end position="520"/>
    </location>
</feature>
<feature type="region of interest" description="Disordered" evidence="5">
    <location>
        <begin position="331"/>
        <end position="397"/>
    </location>
</feature>
<evidence type="ECO:0000259" key="6">
    <source>
        <dbReference type="Pfam" id="PF08573"/>
    </source>
</evidence>
<feature type="compositionally biased region" description="Basic and acidic residues" evidence="5">
    <location>
        <begin position="714"/>
        <end position="728"/>
    </location>
</feature>
<comment type="subcellular location">
    <subcellularLocation>
        <location evidence="1">Nucleus</location>
    </subcellularLocation>
</comment>
<feature type="region of interest" description="Disordered" evidence="5">
    <location>
        <begin position="228"/>
        <end position="309"/>
    </location>
</feature>
<gene>
    <name evidence="7" type="ORF">LACBIDRAFT_318651</name>
</gene>
<sequence length="738" mass="82810">MLGENATYSSAHLRERDKILEEKHRKEIAVIERKIERLKWSNNDTVKQLFEAQNRCQRLAHSLGFKDIYEAQVTIDTADYDTSFKDSLERVHTLEVELLAERNEGESLQEKLLLAEEEKRQIQLQLEKMIADKQPKPSYAKLKAEHADLQARYNALKDVKERAAERYKVDYKKWRDFSKWLFTEDDNHRKHRNEQGISATEKKKRDYESIMRKKQKMVDFAPDLAQFAGEDDENPKDPEAATTPTRPPPPIGRIDIEGDKENQENHSTPVPSHKSHRISSAPPVTKSTPLTKLAPLSKSTPPAYNLQSLNNRIPSAPSCSPTIFLDPAVPTTSTRSVSSTRVPLSFKPIPNTEPRNTIVIKNEPNSSPTNLSDALKRPHSPTLSPPVPNSSDTEEDSQAISYPLTTTAKPVVFKIPAPPLVPKALRLNQAGGSSDTEDDSQAPDPTPVPLRPREEFPTCPPVAVAGPSTARQGGYGAIQPRRPGQLGGDSSRPNKVRRVSGNEFAGGSSSSRPQHDIKDQLIPRISDVKGKGKEREEDFITPLTSRTVGQKRIEDYSAFKGRGRYARGGDASAGKTINTLFTIDPAQNGGVDYQYDEVVRGKEQRRHMNAGDCECCRDYYEAVGPLPNRLQQPLWRSPSSKPCARHSYENLSSSTSSARRDKGSSSSHEREVDTHKKAISRHRHTWARANTPPGYWNIGFPDTQEVGDINERAEEMHRKKREEVEREVGGGGGKYRRR</sequence>
<feature type="compositionally biased region" description="Polar residues" evidence="5">
    <location>
        <begin position="363"/>
        <end position="372"/>
    </location>
</feature>
<dbReference type="Proteomes" id="UP000001194">
    <property type="component" value="Unassembled WGS sequence"/>
</dbReference>
<evidence type="ECO:0000256" key="5">
    <source>
        <dbReference type="SAM" id="MobiDB-lite"/>
    </source>
</evidence>
<keyword evidence="3" id="KW-0539">Nucleus</keyword>